<keyword evidence="3" id="KW-0235">DNA replication</keyword>
<dbReference type="EMBL" id="AUXT01000173">
    <property type="protein sequence ID" value="KZN45971.1"/>
    <property type="molecule type" value="Genomic_DNA"/>
</dbReference>
<evidence type="ECO:0000256" key="6">
    <source>
        <dbReference type="ARBA" id="ARBA00022801"/>
    </source>
</evidence>
<feature type="region of interest" description="Disordered" evidence="7">
    <location>
        <begin position="600"/>
        <end position="627"/>
    </location>
</feature>
<gene>
    <name evidence="9" type="ORF">N482_13125</name>
</gene>
<comment type="similarity">
    <text evidence="2">Belongs to the phage GPA family.</text>
</comment>
<proteinExistence type="inferred from homology"/>
<evidence type="ECO:0000256" key="3">
    <source>
        <dbReference type="ARBA" id="ARBA00022705"/>
    </source>
</evidence>
<feature type="domain" description="Replication gene A protein-like" evidence="8">
    <location>
        <begin position="114"/>
        <end position="427"/>
    </location>
</feature>
<evidence type="ECO:0000313" key="10">
    <source>
        <dbReference type="Proteomes" id="UP000076587"/>
    </source>
</evidence>
<evidence type="ECO:0000256" key="1">
    <source>
        <dbReference type="ARBA" id="ARBA00003293"/>
    </source>
</evidence>
<accession>A0A167AZ60</accession>
<evidence type="ECO:0000256" key="5">
    <source>
        <dbReference type="ARBA" id="ARBA00022759"/>
    </source>
</evidence>
<comment type="function">
    <text evidence="1">Possible endonuclease which induces a single-strand cut and initiates DNA replication.</text>
</comment>
<dbReference type="RefSeq" id="WP_063377734.1">
    <property type="nucleotide sequence ID" value="NZ_AUXT01000173.1"/>
</dbReference>
<keyword evidence="6" id="KW-0378">Hydrolase</keyword>
<dbReference type="PATRIC" id="fig|1365253.3.peg.3202"/>
<dbReference type="GO" id="GO:0006260">
    <property type="term" value="P:DNA replication"/>
    <property type="evidence" value="ECO:0007669"/>
    <property type="project" value="UniProtKB-KW"/>
</dbReference>
<name>A0A167AZ60_9GAMM</name>
<reference evidence="9 10" key="1">
    <citation type="submission" date="2013-07" db="EMBL/GenBank/DDBJ databases">
        <title>Comparative Genomic and Metabolomic Analysis of Twelve Strains of Pseudoalteromonas luteoviolacea.</title>
        <authorList>
            <person name="Vynne N.G."/>
            <person name="Mansson M."/>
            <person name="Gram L."/>
        </authorList>
    </citation>
    <scope>NUCLEOTIDE SEQUENCE [LARGE SCALE GENOMIC DNA]</scope>
    <source>
        <strain evidence="9 10">NCIMB 1942</strain>
    </source>
</reference>
<feature type="region of interest" description="Disordered" evidence="7">
    <location>
        <begin position="451"/>
        <end position="474"/>
    </location>
</feature>
<feature type="compositionally biased region" description="Basic and acidic residues" evidence="7">
    <location>
        <begin position="454"/>
        <end position="474"/>
    </location>
</feature>
<protein>
    <submittedName>
        <fullName evidence="9">Replication initiation protein</fullName>
    </submittedName>
</protein>
<evidence type="ECO:0000256" key="7">
    <source>
        <dbReference type="SAM" id="MobiDB-lite"/>
    </source>
</evidence>
<dbReference type="GO" id="GO:0016787">
    <property type="term" value="F:hydrolase activity"/>
    <property type="evidence" value="ECO:0007669"/>
    <property type="project" value="UniProtKB-KW"/>
</dbReference>
<keyword evidence="5" id="KW-0255">Endonuclease</keyword>
<evidence type="ECO:0000256" key="4">
    <source>
        <dbReference type="ARBA" id="ARBA00022722"/>
    </source>
</evidence>
<feature type="compositionally biased region" description="Polar residues" evidence="7">
    <location>
        <begin position="608"/>
        <end position="618"/>
    </location>
</feature>
<dbReference type="InterPro" id="IPR008766">
    <property type="entry name" value="Replication_gene_A-like"/>
</dbReference>
<comment type="caution">
    <text evidence="9">The sequence shown here is derived from an EMBL/GenBank/DDBJ whole genome shotgun (WGS) entry which is preliminary data.</text>
</comment>
<keyword evidence="4" id="KW-0540">Nuclease</keyword>
<dbReference type="Pfam" id="PF05840">
    <property type="entry name" value="Phage_GPA"/>
    <property type="match status" value="1"/>
</dbReference>
<organism evidence="9 10">
    <name type="scientific">Pseudoalteromonas luteoviolacea NCIMB 1942</name>
    <dbReference type="NCBI Taxonomy" id="1365253"/>
    <lineage>
        <taxon>Bacteria</taxon>
        <taxon>Pseudomonadati</taxon>
        <taxon>Pseudomonadota</taxon>
        <taxon>Gammaproteobacteria</taxon>
        <taxon>Alteromonadales</taxon>
        <taxon>Pseudoalteromonadaceae</taxon>
        <taxon>Pseudoalteromonas</taxon>
    </lineage>
</organism>
<dbReference type="Proteomes" id="UP000076587">
    <property type="component" value="Unassembled WGS sequence"/>
</dbReference>
<evidence type="ECO:0000256" key="2">
    <source>
        <dbReference type="ARBA" id="ARBA00009260"/>
    </source>
</evidence>
<sequence>MNSRSIPLAYEPTKSGSLRPICITAEAPFCWGKFGFDELAEYVKEQLRKIPTTRLRRIAARQYVKRFQSKSAKRPMRSANIYIRELVERVGQVIERAPLNIGELNNSKKRKSKAGDLAQICERMAIVDLPCDIEEMTEGQAIEILYNTYDEMAEFVRGQGVSPHAWTVYEALLSGKCKNREKGYLKLERAILRMSCPKWWLRKLNRLRDMTLEHLNITMGMVKKKVSPYASKDAIAEFRGDRRKQREWLSSMVVESEDGDQIDLMKVYKGSIANPELRRIELMVRLRGCEVWANEQGLKAMFYTITAPSKYHAVSDKYDNSSPRETQEYLVNQWAKVRATLAKFEIKLFGIRVAEPHHDATPHWHLLLFMRPNEERYITSVIRHFAMQVDGDESGAEENRFDVEPIDPNKGSAVGYIAKYISKNINASHIEGEIDYETDLPFNREIIKTQAEQDADKKEAEKATARGEQVKEKPRTDENWMAVNVGAWANRWRIRQFQFIGGAPVGVWRELRRIDDEQAKKLDAQTNDIRSAADNSRFADFIERMGGAFAKRCERPFQLLKGKTSKNDYGESNVRTSGIFAAFSDIDYVTRTIQWRLTKRPKARGSESPWSTGNNCNPEPNDWQVRHGDKLNPINLIPPEIRSSVRLGATYIETDEFNKTVTEYRVSCGQLMQESVFYD</sequence>
<dbReference type="GO" id="GO:0004519">
    <property type="term" value="F:endonuclease activity"/>
    <property type="evidence" value="ECO:0007669"/>
    <property type="project" value="UniProtKB-KW"/>
</dbReference>
<evidence type="ECO:0000259" key="8">
    <source>
        <dbReference type="Pfam" id="PF05840"/>
    </source>
</evidence>
<evidence type="ECO:0000313" key="9">
    <source>
        <dbReference type="EMBL" id="KZN45971.1"/>
    </source>
</evidence>
<dbReference type="OrthoDB" id="5568266at2"/>
<dbReference type="AlphaFoldDB" id="A0A167AZ60"/>